<dbReference type="InterPro" id="IPR005749">
    <property type="entry name" value="Ribosomal_uL15_bac-type"/>
</dbReference>
<dbReference type="SUPFAM" id="SSF52080">
    <property type="entry name" value="Ribosomal proteins L15p and L18e"/>
    <property type="match status" value="1"/>
</dbReference>
<feature type="compositionally biased region" description="Gly residues" evidence="8">
    <location>
        <begin position="29"/>
        <end position="41"/>
    </location>
</feature>
<proteinExistence type="inferred from homology"/>
<keyword evidence="5 6" id="KW-0687">Ribonucleoprotein</keyword>
<evidence type="ECO:0000256" key="6">
    <source>
        <dbReference type="HAMAP-Rule" id="MF_01341"/>
    </source>
</evidence>
<evidence type="ECO:0000256" key="3">
    <source>
        <dbReference type="ARBA" id="ARBA00022884"/>
    </source>
</evidence>
<dbReference type="FunFam" id="3.100.10.10:FF:000004">
    <property type="entry name" value="50S ribosomal protein L15"/>
    <property type="match status" value="1"/>
</dbReference>
<keyword evidence="4 6" id="KW-0689">Ribosomal protein</keyword>
<dbReference type="GO" id="GO:0022625">
    <property type="term" value="C:cytosolic large ribosomal subunit"/>
    <property type="evidence" value="ECO:0007669"/>
    <property type="project" value="TreeGrafter"/>
</dbReference>
<dbReference type="InterPro" id="IPR021131">
    <property type="entry name" value="Ribosomal_uL15/eL18"/>
</dbReference>
<evidence type="ECO:0000259" key="9">
    <source>
        <dbReference type="Pfam" id="PF00828"/>
    </source>
</evidence>
<dbReference type="InterPro" id="IPR036227">
    <property type="entry name" value="Ribosomal_uL15/eL18_sf"/>
</dbReference>
<evidence type="ECO:0000313" key="10">
    <source>
        <dbReference type="EMBL" id="KLA47371.1"/>
    </source>
</evidence>
<name>A0A0G8GDT8_9LACO</name>
<dbReference type="PROSITE" id="PS00475">
    <property type="entry name" value="RIBOSOMAL_L15"/>
    <property type="match status" value="1"/>
</dbReference>
<dbReference type="GO" id="GO:0003735">
    <property type="term" value="F:structural constituent of ribosome"/>
    <property type="evidence" value="ECO:0007669"/>
    <property type="project" value="InterPro"/>
</dbReference>
<evidence type="ECO:0000256" key="1">
    <source>
        <dbReference type="ARBA" id="ARBA00007320"/>
    </source>
</evidence>
<dbReference type="HAMAP" id="MF_01341">
    <property type="entry name" value="Ribosomal_uL15"/>
    <property type="match status" value="1"/>
</dbReference>
<organism evidence="10 11">
    <name type="scientific">Ligilactobacillus ruminis</name>
    <dbReference type="NCBI Taxonomy" id="1623"/>
    <lineage>
        <taxon>Bacteria</taxon>
        <taxon>Bacillati</taxon>
        <taxon>Bacillota</taxon>
        <taxon>Bacilli</taxon>
        <taxon>Lactobacillales</taxon>
        <taxon>Lactobacillaceae</taxon>
        <taxon>Ligilactobacillus</taxon>
    </lineage>
</organism>
<protein>
    <recommendedName>
        <fullName evidence="6">Large ribosomal subunit protein uL15</fullName>
    </recommendedName>
</protein>
<dbReference type="Proteomes" id="UP000035618">
    <property type="component" value="Unassembled WGS sequence"/>
</dbReference>
<feature type="domain" description="Large ribosomal subunit protein uL15/eL18" evidence="9">
    <location>
        <begin position="80"/>
        <end position="148"/>
    </location>
</feature>
<dbReference type="InterPro" id="IPR001196">
    <property type="entry name" value="Ribosomal_uL15_CS"/>
</dbReference>
<dbReference type="GO" id="GO:0006412">
    <property type="term" value="P:translation"/>
    <property type="evidence" value="ECO:0007669"/>
    <property type="project" value="UniProtKB-UniRule"/>
</dbReference>
<comment type="similarity">
    <text evidence="1 6 7">Belongs to the universal ribosomal protein uL15 family.</text>
</comment>
<accession>A0A0G8GDT8</accession>
<dbReference type="AlphaFoldDB" id="A0A0G8GDT8"/>
<reference evidence="10 11" key="1">
    <citation type="journal article" date="2015" name="BMC Microbiol.">
        <title>Lactobacillus ruminis strains cluster according to their mammalian gut source.</title>
        <authorList>
            <person name="O' Donnell M.M."/>
            <person name="Harris H.M."/>
            <person name="Lynch D.B."/>
            <person name="Ross R.P."/>
            <person name="O'Toole P.W."/>
        </authorList>
    </citation>
    <scope>NUCLEOTIDE SEQUENCE [LARGE SCALE GENOMIC DNA]</scope>
    <source>
        <strain evidence="10 11">ATCC 27780</strain>
    </source>
</reference>
<comment type="subunit">
    <text evidence="6">Part of the 50S ribosomal subunit.</text>
</comment>
<comment type="function">
    <text evidence="6">Binds to the 23S rRNA.</text>
</comment>
<dbReference type="PANTHER" id="PTHR12934:SF11">
    <property type="entry name" value="LARGE RIBOSOMAL SUBUNIT PROTEIN UL15M"/>
    <property type="match status" value="1"/>
</dbReference>
<dbReference type="NCBIfam" id="TIGR01071">
    <property type="entry name" value="rplO_bact"/>
    <property type="match status" value="1"/>
</dbReference>
<dbReference type="GO" id="GO:0019843">
    <property type="term" value="F:rRNA binding"/>
    <property type="evidence" value="ECO:0007669"/>
    <property type="project" value="UniProtKB-UniRule"/>
</dbReference>
<evidence type="ECO:0000313" key="11">
    <source>
        <dbReference type="Proteomes" id="UP000035618"/>
    </source>
</evidence>
<comment type="caution">
    <text evidence="10">The sequence shown here is derived from an EMBL/GenBank/DDBJ whole genome shotgun (WGS) entry which is preliminary data.</text>
</comment>
<evidence type="ECO:0000256" key="7">
    <source>
        <dbReference type="RuleBase" id="RU003888"/>
    </source>
</evidence>
<feature type="region of interest" description="Disordered" evidence="8">
    <location>
        <begin position="1"/>
        <end position="58"/>
    </location>
</feature>
<evidence type="ECO:0000256" key="4">
    <source>
        <dbReference type="ARBA" id="ARBA00022980"/>
    </source>
</evidence>
<gene>
    <name evidence="6" type="primary">rplO</name>
    <name evidence="10" type="ORF">LRB_136</name>
</gene>
<dbReference type="Gene3D" id="3.100.10.10">
    <property type="match status" value="1"/>
</dbReference>
<evidence type="ECO:0000256" key="8">
    <source>
        <dbReference type="SAM" id="MobiDB-lite"/>
    </source>
</evidence>
<sequence length="150" mass="16256">MEVPTLMKLHELKPAEGSRQLRNRVGRGTSSGNGKTAGRGQKGQKARSKVRVGFEGGQMPLFRRMPKRGFKNVNRKDYAIVNLETLNKFEDGTEVTPALLVETRVVKDEKDGIKVLGNGELTKKLTVKASKFSASAKAAIEAAGGTAEVM</sequence>
<evidence type="ECO:0000256" key="2">
    <source>
        <dbReference type="ARBA" id="ARBA00022730"/>
    </source>
</evidence>
<keyword evidence="2 6" id="KW-0699">rRNA-binding</keyword>
<dbReference type="EMBL" id="JHAJ01000007">
    <property type="protein sequence ID" value="KLA47371.1"/>
    <property type="molecule type" value="Genomic_DNA"/>
</dbReference>
<dbReference type="Pfam" id="PF00828">
    <property type="entry name" value="Ribosomal_L27A"/>
    <property type="match status" value="1"/>
</dbReference>
<evidence type="ECO:0000256" key="5">
    <source>
        <dbReference type="ARBA" id="ARBA00023274"/>
    </source>
</evidence>
<keyword evidence="3 6" id="KW-0694">RNA-binding</keyword>
<dbReference type="InterPro" id="IPR030878">
    <property type="entry name" value="Ribosomal_uL15"/>
</dbReference>
<dbReference type="PANTHER" id="PTHR12934">
    <property type="entry name" value="50S RIBOSOMAL PROTEIN L15"/>
    <property type="match status" value="1"/>
</dbReference>